<keyword evidence="5" id="KW-1133">Transmembrane helix</keyword>
<dbReference type="InterPro" id="IPR015919">
    <property type="entry name" value="Cadherin-like_sf"/>
</dbReference>
<evidence type="ECO:0000259" key="9">
    <source>
        <dbReference type="PROSITE" id="PS50268"/>
    </source>
</evidence>
<sequence length="93" mass="10066">LSIFTVKASDADSNQNARVSYILEESTVNGVPVSSYVSVSPDSGVINAVRSFDYEQLKNFNFRVRAQDGGSPPLSSNVTVKITIQDQNDNAPQ</sequence>
<dbReference type="PROSITE" id="PS00232">
    <property type="entry name" value="CADHERIN_1"/>
    <property type="match status" value="1"/>
</dbReference>
<dbReference type="OrthoDB" id="6252479at2759"/>
<dbReference type="GO" id="GO:0007156">
    <property type="term" value="P:homophilic cell adhesion via plasma membrane adhesion molecules"/>
    <property type="evidence" value="ECO:0007669"/>
    <property type="project" value="InterPro"/>
</dbReference>
<reference evidence="10" key="1">
    <citation type="submission" date="2020-07" db="EMBL/GenBank/DDBJ databases">
        <title>Clarias magur genome sequencing, assembly and annotation.</title>
        <authorList>
            <person name="Kushwaha B."/>
            <person name="Kumar R."/>
            <person name="Das P."/>
            <person name="Joshi C.G."/>
            <person name="Kumar D."/>
            <person name="Nagpure N.S."/>
            <person name="Pandey M."/>
            <person name="Agarwal S."/>
            <person name="Srivastava S."/>
            <person name="Singh M."/>
            <person name="Sahoo L."/>
            <person name="Jayasankar P."/>
            <person name="Meher P.K."/>
            <person name="Koringa P.G."/>
            <person name="Iquebal M.A."/>
            <person name="Das S.P."/>
            <person name="Bit A."/>
            <person name="Patnaik S."/>
            <person name="Patel N."/>
            <person name="Shah T.M."/>
            <person name="Hinsu A."/>
            <person name="Jena J.K."/>
        </authorList>
    </citation>
    <scope>NUCLEOTIDE SEQUENCE</scope>
    <source>
        <strain evidence="10">CIFAMagur01</strain>
        <tissue evidence="10">Testis</tissue>
    </source>
</reference>
<dbReference type="InterPro" id="IPR020894">
    <property type="entry name" value="Cadherin_CS"/>
</dbReference>
<dbReference type="CDD" id="cd11304">
    <property type="entry name" value="Cadherin_repeat"/>
    <property type="match status" value="1"/>
</dbReference>
<dbReference type="EMBL" id="QNUK01000421">
    <property type="protein sequence ID" value="KAF5893647.1"/>
    <property type="molecule type" value="Genomic_DNA"/>
</dbReference>
<gene>
    <name evidence="10" type="ORF">DAT39_016656</name>
</gene>
<evidence type="ECO:0000256" key="3">
    <source>
        <dbReference type="ARBA" id="ARBA00022737"/>
    </source>
</evidence>
<dbReference type="InterPro" id="IPR050174">
    <property type="entry name" value="Protocadherin/Cadherin-CA"/>
</dbReference>
<feature type="non-terminal residue" evidence="10">
    <location>
        <position position="93"/>
    </location>
</feature>
<dbReference type="GO" id="GO:0005886">
    <property type="term" value="C:plasma membrane"/>
    <property type="evidence" value="ECO:0007669"/>
    <property type="project" value="InterPro"/>
</dbReference>
<evidence type="ECO:0000256" key="6">
    <source>
        <dbReference type="ARBA" id="ARBA00023136"/>
    </source>
</evidence>
<dbReference type="Proteomes" id="UP000727407">
    <property type="component" value="Unassembled WGS sequence"/>
</dbReference>
<dbReference type="InterPro" id="IPR002126">
    <property type="entry name" value="Cadherin-like_dom"/>
</dbReference>
<accession>A0A8J4UF46</accession>
<keyword evidence="11" id="KW-1185">Reference proteome</keyword>
<evidence type="ECO:0000313" key="10">
    <source>
        <dbReference type="EMBL" id="KAF5893647.1"/>
    </source>
</evidence>
<dbReference type="PROSITE" id="PS50268">
    <property type="entry name" value="CADHERIN_2"/>
    <property type="match status" value="1"/>
</dbReference>
<dbReference type="Pfam" id="PF00028">
    <property type="entry name" value="Cadherin"/>
    <property type="match status" value="1"/>
</dbReference>
<comment type="subcellular location">
    <subcellularLocation>
        <location evidence="1">Membrane</location>
        <topology evidence="1">Single-pass membrane protein</topology>
    </subcellularLocation>
</comment>
<evidence type="ECO:0000256" key="7">
    <source>
        <dbReference type="ARBA" id="ARBA00023180"/>
    </source>
</evidence>
<dbReference type="GO" id="GO:0009653">
    <property type="term" value="P:anatomical structure morphogenesis"/>
    <property type="evidence" value="ECO:0007669"/>
    <property type="project" value="UniProtKB-ARBA"/>
</dbReference>
<dbReference type="SMART" id="SM00112">
    <property type="entry name" value="CA"/>
    <property type="match status" value="1"/>
</dbReference>
<proteinExistence type="predicted"/>
<dbReference type="SUPFAM" id="SSF49313">
    <property type="entry name" value="Cadherin-like"/>
    <property type="match status" value="1"/>
</dbReference>
<organism evidence="10 11">
    <name type="scientific">Clarias magur</name>
    <name type="common">Asian catfish</name>
    <name type="synonym">Macropteronotus magur</name>
    <dbReference type="NCBI Taxonomy" id="1594786"/>
    <lineage>
        <taxon>Eukaryota</taxon>
        <taxon>Metazoa</taxon>
        <taxon>Chordata</taxon>
        <taxon>Craniata</taxon>
        <taxon>Vertebrata</taxon>
        <taxon>Euteleostomi</taxon>
        <taxon>Actinopterygii</taxon>
        <taxon>Neopterygii</taxon>
        <taxon>Teleostei</taxon>
        <taxon>Ostariophysi</taxon>
        <taxon>Siluriformes</taxon>
        <taxon>Clariidae</taxon>
        <taxon>Clarias</taxon>
    </lineage>
</organism>
<evidence type="ECO:0000256" key="8">
    <source>
        <dbReference type="PROSITE-ProRule" id="PRU00043"/>
    </source>
</evidence>
<dbReference type="GO" id="GO:0005509">
    <property type="term" value="F:calcium ion binding"/>
    <property type="evidence" value="ECO:0007669"/>
    <property type="project" value="UniProtKB-UniRule"/>
</dbReference>
<dbReference type="PANTHER" id="PTHR24028:SF296">
    <property type="entry name" value="PROTOCADHERIN 1 GAMMA 11 PRECURSOR-RELATED"/>
    <property type="match status" value="1"/>
</dbReference>
<comment type="caution">
    <text evidence="10">The sequence shown here is derived from an EMBL/GenBank/DDBJ whole genome shotgun (WGS) entry which is preliminary data.</text>
</comment>
<feature type="non-terminal residue" evidence="10">
    <location>
        <position position="1"/>
    </location>
</feature>
<evidence type="ECO:0000256" key="5">
    <source>
        <dbReference type="ARBA" id="ARBA00022989"/>
    </source>
</evidence>
<keyword evidence="2" id="KW-0812">Transmembrane</keyword>
<keyword evidence="6" id="KW-0472">Membrane</keyword>
<protein>
    <submittedName>
        <fullName evidence="10">Protocadherin gamma-A11-like</fullName>
    </submittedName>
</protein>
<dbReference type="PRINTS" id="PR00205">
    <property type="entry name" value="CADHERIN"/>
</dbReference>
<dbReference type="Gene3D" id="2.60.40.60">
    <property type="entry name" value="Cadherins"/>
    <property type="match status" value="1"/>
</dbReference>
<evidence type="ECO:0000256" key="2">
    <source>
        <dbReference type="ARBA" id="ARBA00022692"/>
    </source>
</evidence>
<keyword evidence="7" id="KW-0325">Glycoprotein</keyword>
<name>A0A8J4UF46_CLAMG</name>
<keyword evidence="4 8" id="KW-0106">Calcium</keyword>
<keyword evidence="3" id="KW-0677">Repeat</keyword>
<dbReference type="PANTHER" id="PTHR24028">
    <property type="entry name" value="CADHERIN-87A"/>
    <property type="match status" value="1"/>
</dbReference>
<dbReference type="AlphaFoldDB" id="A0A8J4UF46"/>
<dbReference type="FunFam" id="2.60.40.60:FF:000001">
    <property type="entry name" value="Protocadherin alpha 2"/>
    <property type="match status" value="1"/>
</dbReference>
<evidence type="ECO:0000256" key="4">
    <source>
        <dbReference type="ARBA" id="ARBA00022837"/>
    </source>
</evidence>
<evidence type="ECO:0000256" key="1">
    <source>
        <dbReference type="ARBA" id="ARBA00004167"/>
    </source>
</evidence>
<evidence type="ECO:0000313" key="11">
    <source>
        <dbReference type="Proteomes" id="UP000727407"/>
    </source>
</evidence>
<feature type="domain" description="Cadherin" evidence="9">
    <location>
        <begin position="3"/>
        <end position="92"/>
    </location>
</feature>